<dbReference type="Pfam" id="PF21806">
    <property type="entry name" value="DUF6879"/>
    <property type="match status" value="1"/>
</dbReference>
<protein>
    <recommendedName>
        <fullName evidence="1">DUF6879 domain-containing protein</fullName>
    </recommendedName>
</protein>
<organism evidence="2 3">
    <name type="scientific">Streptacidiphilus fuscans</name>
    <dbReference type="NCBI Taxonomy" id="2789292"/>
    <lineage>
        <taxon>Bacteria</taxon>
        <taxon>Bacillati</taxon>
        <taxon>Actinomycetota</taxon>
        <taxon>Actinomycetes</taxon>
        <taxon>Kitasatosporales</taxon>
        <taxon>Streptomycetaceae</taxon>
        <taxon>Streptacidiphilus</taxon>
    </lineage>
</organism>
<proteinExistence type="predicted"/>
<evidence type="ECO:0000313" key="2">
    <source>
        <dbReference type="EMBL" id="MBF9066570.1"/>
    </source>
</evidence>
<evidence type="ECO:0000259" key="1">
    <source>
        <dbReference type="Pfam" id="PF21806"/>
    </source>
</evidence>
<accession>A0A931B458</accession>
<dbReference type="InterPro" id="IPR049244">
    <property type="entry name" value="DUF6879"/>
</dbReference>
<keyword evidence="3" id="KW-1185">Reference proteome</keyword>
<comment type="caution">
    <text evidence="2">The sequence shown here is derived from an EMBL/GenBank/DDBJ whole genome shotgun (WGS) entry which is preliminary data.</text>
</comment>
<name>A0A931B458_9ACTN</name>
<gene>
    <name evidence="2" type="ORF">I2501_00790</name>
</gene>
<evidence type="ECO:0000313" key="3">
    <source>
        <dbReference type="Proteomes" id="UP000657385"/>
    </source>
</evidence>
<reference evidence="2" key="1">
    <citation type="submission" date="2020-11" db="EMBL/GenBank/DDBJ databases">
        <title>Isolation and identification of active actinomycetes.</title>
        <authorList>
            <person name="Yu B."/>
        </authorList>
    </citation>
    <scope>NUCLEOTIDE SEQUENCE</scope>
    <source>
        <strain evidence="2">NEAU-YB345</strain>
    </source>
</reference>
<dbReference type="Proteomes" id="UP000657385">
    <property type="component" value="Unassembled WGS sequence"/>
</dbReference>
<sequence>MLITDASWLDLFDTFERAALRLETQPSYLVDAEQEEYAQFLATGAVEDEEPDRRWRRQMRAARDTGRQVARVRLIDEPPADYQRFLIACNRFNDEDGEDIRYLNYRRADELDLPREDFWLFDDATLLRMRFDELGRPLDKELVDNDPAAAKQARDWLALAMKHATPYRDLAKELFAR</sequence>
<dbReference type="RefSeq" id="WP_196191768.1">
    <property type="nucleotide sequence ID" value="NZ_JADPRT010000001.1"/>
</dbReference>
<dbReference type="EMBL" id="JADPRT010000001">
    <property type="protein sequence ID" value="MBF9066570.1"/>
    <property type="molecule type" value="Genomic_DNA"/>
</dbReference>
<dbReference type="AlphaFoldDB" id="A0A931B458"/>
<feature type="domain" description="DUF6879" evidence="1">
    <location>
        <begin position="7"/>
        <end position="169"/>
    </location>
</feature>